<keyword evidence="8 13" id="KW-1133">Transmembrane helix</keyword>
<keyword evidence="4" id="KW-0813">Transport</keyword>
<dbReference type="InterPro" id="IPR013112">
    <property type="entry name" value="FAD-bd_8"/>
</dbReference>
<feature type="transmembrane region" description="Helical" evidence="13">
    <location>
        <begin position="122"/>
        <end position="140"/>
    </location>
</feature>
<dbReference type="InterPro" id="IPR017938">
    <property type="entry name" value="Riboflavin_synthase-like_b-brl"/>
</dbReference>
<keyword evidence="9" id="KW-0560">Oxidoreductase</keyword>
<keyword evidence="6 13" id="KW-0812">Transmembrane</keyword>
<dbReference type="Pfam" id="PF08022">
    <property type="entry name" value="FAD_binding_8"/>
    <property type="match status" value="1"/>
</dbReference>
<reference evidence="15" key="1">
    <citation type="journal article" date="2020" name="Stud. Mycol.">
        <title>101 Dothideomycetes genomes: a test case for predicting lifestyles and emergence of pathogens.</title>
        <authorList>
            <person name="Haridas S."/>
            <person name="Albert R."/>
            <person name="Binder M."/>
            <person name="Bloem J."/>
            <person name="Labutti K."/>
            <person name="Salamov A."/>
            <person name="Andreopoulos B."/>
            <person name="Baker S."/>
            <person name="Barry K."/>
            <person name="Bills G."/>
            <person name="Bluhm B."/>
            <person name="Cannon C."/>
            <person name="Castanera R."/>
            <person name="Culley D."/>
            <person name="Daum C."/>
            <person name="Ezra D."/>
            <person name="Gonzalez J."/>
            <person name="Henrissat B."/>
            <person name="Kuo A."/>
            <person name="Liang C."/>
            <person name="Lipzen A."/>
            <person name="Lutzoni F."/>
            <person name="Magnuson J."/>
            <person name="Mondo S."/>
            <person name="Nolan M."/>
            <person name="Ohm R."/>
            <person name="Pangilinan J."/>
            <person name="Park H.-J."/>
            <person name="Ramirez L."/>
            <person name="Alfaro M."/>
            <person name="Sun H."/>
            <person name="Tritt A."/>
            <person name="Yoshinaga Y."/>
            <person name="Zwiers L.-H."/>
            <person name="Turgeon B."/>
            <person name="Goodwin S."/>
            <person name="Spatafora J."/>
            <person name="Crous P."/>
            <person name="Grigoriev I."/>
        </authorList>
    </citation>
    <scope>NUCLEOTIDE SEQUENCE</scope>
    <source>
        <strain evidence="15">CBS 122681</strain>
    </source>
</reference>
<dbReference type="SFLD" id="SFLDG01168">
    <property type="entry name" value="Ferric_reductase_subgroup_(FRE"/>
    <property type="match status" value="1"/>
</dbReference>
<evidence type="ECO:0000256" key="4">
    <source>
        <dbReference type="ARBA" id="ARBA00022448"/>
    </source>
</evidence>
<evidence type="ECO:0000256" key="12">
    <source>
        <dbReference type="ARBA" id="ARBA00048483"/>
    </source>
</evidence>
<dbReference type="SUPFAM" id="SSF52343">
    <property type="entry name" value="Ferredoxin reductase-like, C-terminal NADP-linked domain"/>
    <property type="match status" value="1"/>
</dbReference>
<organism evidence="15 16">
    <name type="scientific">Lophiostoma macrostomum CBS 122681</name>
    <dbReference type="NCBI Taxonomy" id="1314788"/>
    <lineage>
        <taxon>Eukaryota</taxon>
        <taxon>Fungi</taxon>
        <taxon>Dikarya</taxon>
        <taxon>Ascomycota</taxon>
        <taxon>Pezizomycotina</taxon>
        <taxon>Dothideomycetes</taxon>
        <taxon>Pleosporomycetidae</taxon>
        <taxon>Pleosporales</taxon>
        <taxon>Lophiostomataceae</taxon>
        <taxon>Lophiostoma</taxon>
    </lineage>
</organism>
<evidence type="ECO:0000256" key="3">
    <source>
        <dbReference type="ARBA" id="ARBA00012668"/>
    </source>
</evidence>
<evidence type="ECO:0000313" key="16">
    <source>
        <dbReference type="Proteomes" id="UP000799324"/>
    </source>
</evidence>
<feature type="transmembrane region" description="Helical" evidence="13">
    <location>
        <begin position="235"/>
        <end position="253"/>
    </location>
</feature>
<dbReference type="OrthoDB" id="4494341at2759"/>
<keyword evidence="11 13" id="KW-0472">Membrane</keyword>
<dbReference type="PROSITE" id="PS51384">
    <property type="entry name" value="FAD_FR"/>
    <property type="match status" value="1"/>
</dbReference>
<dbReference type="Gene3D" id="3.40.50.80">
    <property type="entry name" value="Nucleotide-binding domain of ferredoxin-NADP reductase (FNR) module"/>
    <property type="match status" value="1"/>
</dbReference>
<proteinExistence type="inferred from homology"/>
<dbReference type="GO" id="GO:0005886">
    <property type="term" value="C:plasma membrane"/>
    <property type="evidence" value="ECO:0007669"/>
    <property type="project" value="UniProtKB-SubCell"/>
</dbReference>
<dbReference type="CDD" id="cd06186">
    <property type="entry name" value="NOX_Duox_like_FAD_NADP"/>
    <property type="match status" value="1"/>
</dbReference>
<protein>
    <recommendedName>
        <fullName evidence="3">ferric-chelate reductase (NADPH)</fullName>
        <ecNumber evidence="3">1.16.1.9</ecNumber>
    </recommendedName>
</protein>
<dbReference type="AlphaFoldDB" id="A0A6A6SPW1"/>
<evidence type="ECO:0000256" key="10">
    <source>
        <dbReference type="ARBA" id="ARBA00023065"/>
    </source>
</evidence>
<evidence type="ECO:0000259" key="14">
    <source>
        <dbReference type="PROSITE" id="PS51384"/>
    </source>
</evidence>
<evidence type="ECO:0000256" key="6">
    <source>
        <dbReference type="ARBA" id="ARBA00022692"/>
    </source>
</evidence>
<dbReference type="GO" id="GO:0015677">
    <property type="term" value="P:copper ion import"/>
    <property type="evidence" value="ECO:0007669"/>
    <property type="project" value="TreeGrafter"/>
</dbReference>
<dbReference type="EC" id="1.16.1.9" evidence="3"/>
<feature type="transmembrane region" description="Helical" evidence="13">
    <location>
        <begin position="197"/>
        <end position="215"/>
    </location>
</feature>
<dbReference type="GO" id="GO:0006879">
    <property type="term" value="P:intracellular iron ion homeostasis"/>
    <property type="evidence" value="ECO:0007669"/>
    <property type="project" value="TreeGrafter"/>
</dbReference>
<comment type="similarity">
    <text evidence="2">Belongs to the ferric reductase (FRE) family.</text>
</comment>
<comment type="subcellular location">
    <subcellularLocation>
        <location evidence="1">Cell membrane</location>
        <topology evidence="1">Multi-pass membrane protein</topology>
    </subcellularLocation>
</comment>
<feature type="domain" description="FAD-binding FR-type" evidence="14">
    <location>
        <begin position="298"/>
        <end position="446"/>
    </location>
</feature>
<dbReference type="GO" id="GO:0052851">
    <property type="term" value="F:ferric-chelate reductase (NADPH) activity"/>
    <property type="evidence" value="ECO:0007669"/>
    <property type="project" value="UniProtKB-EC"/>
</dbReference>
<gene>
    <name evidence="15" type="ORF">K491DRAFT_612334</name>
</gene>
<name>A0A6A6SPW1_9PLEO</name>
<sequence length="598" mass="67832">MYAAGVALAQENALVRRDGSSSEAEELTPADFENMDVQHFLGWIWVAFVCVFLLYQIIFHFVRYIRTVACLNNETQRYFATPHGLYAFFKKHVLDAPLFRTRHHREFKLSTAINIGTLPSRLQTFLLVGYFGTNVGFTVWSIDWSGDYSKVAGEFRNRTGIMAVINMIPLFLLAGRNNPFIKLTGISFDTMNLIHRWFGRIVVLESIAHAVAWIAAKVHTKGWAAVQASITHSEFIMTGFIAVVAFTFLLFQSPSAVRHAFYETFLHLHIAAAAIAVAGVWIHLKGMPQQYMMYGVVSLWVFERLFRVFRLVTRNIGSGGTKADVEVLPGDALRVTVRMARPWRFRPGQHAYMYMPTVGLWTSHPFSLAWSEEEEDLSITNMTNDEKGLPMNRQDILEMQKTSMSFIVRRRTGFTEKLYKKADLSAAGKFTTTAFIEGPYGGEDLSSYGTVMLWAAGIGITHQVPHVRDIVAGYANGTTATRRLTLVWIIQSPEHLEWIRTWMTQILSMPRRREILKILLFVTRPRSTKEIHSPSSSVQMFPGKPNVQALVDQEMQEGIGAACVSVCGTGSLADDLRRAVRNREDSWNVDFREESFSW</sequence>
<evidence type="ECO:0000256" key="11">
    <source>
        <dbReference type="ARBA" id="ARBA00023136"/>
    </source>
</evidence>
<keyword evidence="5" id="KW-1003">Cell membrane</keyword>
<dbReference type="Proteomes" id="UP000799324">
    <property type="component" value="Unassembled WGS sequence"/>
</dbReference>
<dbReference type="InterPro" id="IPR013121">
    <property type="entry name" value="Fe_red_NAD-bd_6"/>
</dbReference>
<dbReference type="FunFam" id="3.40.50.80:FF:000023">
    <property type="entry name" value="Putative ferric-chelate reductase"/>
    <property type="match status" value="1"/>
</dbReference>
<dbReference type="SFLD" id="SFLDS00052">
    <property type="entry name" value="Ferric_Reductase_Domain"/>
    <property type="match status" value="1"/>
</dbReference>
<evidence type="ECO:0000256" key="2">
    <source>
        <dbReference type="ARBA" id="ARBA00006278"/>
    </source>
</evidence>
<dbReference type="InterPro" id="IPR017927">
    <property type="entry name" value="FAD-bd_FR_type"/>
</dbReference>
<dbReference type="SUPFAM" id="SSF63380">
    <property type="entry name" value="Riboflavin synthase domain-like"/>
    <property type="match status" value="1"/>
</dbReference>
<evidence type="ECO:0000256" key="5">
    <source>
        <dbReference type="ARBA" id="ARBA00022475"/>
    </source>
</evidence>
<feature type="transmembrane region" description="Helical" evidence="13">
    <location>
        <begin position="265"/>
        <end position="284"/>
    </location>
</feature>
<dbReference type="InterPro" id="IPR051410">
    <property type="entry name" value="Ferric/Cupric_Reductase"/>
</dbReference>
<dbReference type="PANTHER" id="PTHR32361:SF24">
    <property type="entry name" value="REDUCTASE, PUTATIVE (AFU_ORTHOLOGUE AFUA_3G10820)-RELATED"/>
    <property type="match status" value="1"/>
</dbReference>
<keyword evidence="16" id="KW-1185">Reference proteome</keyword>
<feature type="transmembrane region" description="Helical" evidence="13">
    <location>
        <begin position="40"/>
        <end position="62"/>
    </location>
</feature>
<dbReference type="InterPro" id="IPR039261">
    <property type="entry name" value="FNR_nucleotide-bd"/>
</dbReference>
<evidence type="ECO:0000256" key="13">
    <source>
        <dbReference type="SAM" id="Phobius"/>
    </source>
</evidence>
<dbReference type="PANTHER" id="PTHR32361">
    <property type="entry name" value="FERRIC/CUPRIC REDUCTASE TRANSMEMBRANE COMPONENT"/>
    <property type="match status" value="1"/>
</dbReference>
<evidence type="ECO:0000313" key="15">
    <source>
        <dbReference type="EMBL" id="KAF2648643.1"/>
    </source>
</evidence>
<dbReference type="Pfam" id="PF08030">
    <property type="entry name" value="NAD_binding_6"/>
    <property type="match status" value="1"/>
</dbReference>
<dbReference type="GO" id="GO:0006826">
    <property type="term" value="P:iron ion transport"/>
    <property type="evidence" value="ECO:0007669"/>
    <property type="project" value="TreeGrafter"/>
</dbReference>
<accession>A0A6A6SPW1</accession>
<dbReference type="InterPro" id="IPR013130">
    <property type="entry name" value="Fe3_Rdtase_TM_dom"/>
</dbReference>
<evidence type="ECO:0000256" key="7">
    <source>
        <dbReference type="ARBA" id="ARBA00022982"/>
    </source>
</evidence>
<evidence type="ECO:0000256" key="1">
    <source>
        <dbReference type="ARBA" id="ARBA00004651"/>
    </source>
</evidence>
<keyword evidence="7" id="KW-0249">Electron transport</keyword>
<keyword evidence="10" id="KW-0406">Ion transport</keyword>
<dbReference type="EMBL" id="MU004528">
    <property type="protein sequence ID" value="KAF2648643.1"/>
    <property type="molecule type" value="Genomic_DNA"/>
</dbReference>
<feature type="transmembrane region" description="Helical" evidence="13">
    <location>
        <begin position="160"/>
        <end position="176"/>
    </location>
</feature>
<comment type="catalytic activity">
    <reaction evidence="12">
        <text>2 a Fe(II)-siderophore + NADP(+) + H(+) = 2 a Fe(III)-siderophore + NADPH</text>
        <dbReference type="Rhea" id="RHEA:28795"/>
        <dbReference type="Rhea" id="RHEA-COMP:11342"/>
        <dbReference type="Rhea" id="RHEA-COMP:11344"/>
        <dbReference type="ChEBI" id="CHEBI:15378"/>
        <dbReference type="ChEBI" id="CHEBI:29033"/>
        <dbReference type="ChEBI" id="CHEBI:29034"/>
        <dbReference type="ChEBI" id="CHEBI:57783"/>
        <dbReference type="ChEBI" id="CHEBI:58349"/>
        <dbReference type="EC" id="1.16.1.9"/>
    </reaction>
</comment>
<evidence type="ECO:0000256" key="9">
    <source>
        <dbReference type="ARBA" id="ARBA00023002"/>
    </source>
</evidence>
<dbReference type="Pfam" id="PF01794">
    <property type="entry name" value="Ferric_reduct"/>
    <property type="match status" value="1"/>
</dbReference>
<evidence type="ECO:0000256" key="8">
    <source>
        <dbReference type="ARBA" id="ARBA00022989"/>
    </source>
</evidence>